<dbReference type="AlphaFoldDB" id="A0A6A8NEI0"/>
<dbReference type="PIRSF" id="PIRSF031475">
    <property type="entry name" value="UCP031475"/>
    <property type="match status" value="1"/>
</dbReference>
<dbReference type="Pfam" id="PF12684">
    <property type="entry name" value="DUF3799"/>
    <property type="match status" value="1"/>
</dbReference>
<dbReference type="EMBL" id="WLYP01000002">
    <property type="protein sequence ID" value="MTD35045.1"/>
    <property type="molecule type" value="Genomic_DNA"/>
</dbReference>
<dbReference type="GO" id="GO:0004386">
    <property type="term" value="F:helicase activity"/>
    <property type="evidence" value="ECO:0007669"/>
    <property type="project" value="UniProtKB-KW"/>
</dbReference>
<dbReference type="Gene3D" id="3.90.320.10">
    <property type="match status" value="1"/>
</dbReference>
<gene>
    <name evidence="5" type="ORF">GKZ95_04005</name>
</gene>
<dbReference type="GO" id="GO:0005524">
    <property type="term" value="F:ATP binding"/>
    <property type="evidence" value="ECO:0007669"/>
    <property type="project" value="UniProtKB-KW"/>
</dbReference>
<feature type="domain" description="Putative exodeoxyribonuclease 8 PDDEXK-like" evidence="4">
    <location>
        <begin position="19"/>
        <end position="248"/>
    </location>
</feature>
<sequence length="263" mass="30671">MDLNKKNYYSNEADWQYMSVSQFKSFQECEAATLAKLKEEWSPESDSAALLVGNYVHSYFESSEAHKMFLEENASAIYKKNGSERAEFVQAINMIEALEYDDFFRFVYQGEKELIITGTLFDTEWKARIDCFNLEKGYLVDLKTTRSLDQRYWSKKYGGYVSFVEQYGYILQMVVYKHLLEQTYNREITPYIFAVTKESPPDIAGISIYPGRFDFELRLLEQELPHILRVKNGEEAPKMCGKCEYCRQHKALTGFVEVGDLLG</sequence>
<evidence type="ECO:0000256" key="2">
    <source>
        <dbReference type="ARBA" id="ARBA00022806"/>
    </source>
</evidence>
<dbReference type="InterPro" id="IPR016974">
    <property type="entry name" value="Uncharacterised_phage-assoc"/>
</dbReference>
<keyword evidence="1" id="KW-0547">Nucleotide-binding</keyword>
<organism evidence="5">
    <name type="scientific">Enterococcus faecium</name>
    <name type="common">Streptococcus faecium</name>
    <dbReference type="NCBI Taxonomy" id="1352"/>
    <lineage>
        <taxon>Bacteria</taxon>
        <taxon>Bacillati</taxon>
        <taxon>Bacillota</taxon>
        <taxon>Bacilli</taxon>
        <taxon>Lactobacillales</taxon>
        <taxon>Enterococcaceae</taxon>
        <taxon>Enterococcus</taxon>
    </lineage>
</organism>
<accession>A0A6A8NEI0</accession>
<evidence type="ECO:0000256" key="1">
    <source>
        <dbReference type="ARBA" id="ARBA00022741"/>
    </source>
</evidence>
<reference evidence="5" key="1">
    <citation type="submission" date="2019-10" db="EMBL/GenBank/DDBJ databases">
        <title>Identification of the same linezolid-resistant Tn6246::fexB-poxtA-carrying Enterococcus faecium strain colonizing a hospitalized patient and bovines in different continents.</title>
        <authorList>
            <person name="Tedim A.P."/>
            <person name="Freitas A.R."/>
            <person name="Novais C."/>
            <person name="Duarte B."/>
            <person name="Elghaieb H."/>
            <person name="Abbassi M.S."/>
            <person name="Peixe L."/>
        </authorList>
    </citation>
    <scope>NUCLEOTIDE SEQUENCE</scope>
    <source>
        <strain evidence="5">2FEZ</strain>
    </source>
</reference>
<name>A0A6A8NEI0_ENTFC</name>
<keyword evidence="2" id="KW-0347">Helicase</keyword>
<dbReference type="RefSeq" id="WP_154731719.1">
    <property type="nucleotide sequence ID" value="NZ_JACYYY010000002.1"/>
</dbReference>
<evidence type="ECO:0000256" key="3">
    <source>
        <dbReference type="ARBA" id="ARBA00022840"/>
    </source>
</evidence>
<protein>
    <recommendedName>
        <fullName evidence="4">Putative exodeoxyribonuclease 8 PDDEXK-like domain-containing protein</fullName>
    </recommendedName>
</protein>
<dbReference type="InterPro" id="IPR024432">
    <property type="entry name" value="Put_RecE_PDDEXK-like_dom"/>
</dbReference>
<comment type="caution">
    <text evidence="5">The sequence shown here is derived from an EMBL/GenBank/DDBJ whole genome shotgun (WGS) entry which is preliminary data.</text>
</comment>
<keyword evidence="2" id="KW-0378">Hydrolase</keyword>
<proteinExistence type="predicted"/>
<evidence type="ECO:0000259" key="4">
    <source>
        <dbReference type="Pfam" id="PF12684"/>
    </source>
</evidence>
<keyword evidence="3" id="KW-0067">ATP-binding</keyword>
<dbReference type="InterPro" id="IPR011604">
    <property type="entry name" value="PDDEXK-like_dom_sf"/>
</dbReference>
<evidence type="ECO:0000313" key="5">
    <source>
        <dbReference type="EMBL" id="MTD35045.1"/>
    </source>
</evidence>